<proteinExistence type="predicted"/>
<dbReference type="WBParaSite" id="jg5142">
    <property type="protein sequence ID" value="jg5142"/>
    <property type="gene ID" value="jg5142"/>
</dbReference>
<keyword evidence="2" id="KW-1185">Reference proteome</keyword>
<protein>
    <submittedName>
        <fullName evidence="3">Uncharacterized protein</fullName>
    </submittedName>
</protein>
<sequence>MLEAIAHWITACHKNGFELQLAVGKSTLMKPSEVIYMKKWLDTKTPSPLPLPAFTTIGLGAVVMNDEDEYLVLAENPENDSARTRKLKAQRTSRKTHVIKKR</sequence>
<organism evidence="2 3">
    <name type="scientific">Ditylenchus dipsaci</name>
    <dbReference type="NCBI Taxonomy" id="166011"/>
    <lineage>
        <taxon>Eukaryota</taxon>
        <taxon>Metazoa</taxon>
        <taxon>Ecdysozoa</taxon>
        <taxon>Nematoda</taxon>
        <taxon>Chromadorea</taxon>
        <taxon>Rhabditida</taxon>
        <taxon>Tylenchina</taxon>
        <taxon>Tylenchomorpha</taxon>
        <taxon>Sphaerularioidea</taxon>
        <taxon>Anguinidae</taxon>
        <taxon>Anguininae</taxon>
        <taxon>Ditylenchus</taxon>
    </lineage>
</organism>
<evidence type="ECO:0000313" key="3">
    <source>
        <dbReference type="WBParaSite" id="jg5142"/>
    </source>
</evidence>
<evidence type="ECO:0000313" key="2">
    <source>
        <dbReference type="Proteomes" id="UP000887574"/>
    </source>
</evidence>
<feature type="compositionally biased region" description="Basic residues" evidence="1">
    <location>
        <begin position="84"/>
        <end position="102"/>
    </location>
</feature>
<dbReference type="AlphaFoldDB" id="A0A915EC90"/>
<feature type="region of interest" description="Disordered" evidence="1">
    <location>
        <begin position="80"/>
        <end position="102"/>
    </location>
</feature>
<dbReference type="Proteomes" id="UP000887574">
    <property type="component" value="Unplaced"/>
</dbReference>
<accession>A0A915EC90</accession>
<name>A0A915EC90_9BILA</name>
<reference evidence="3" key="1">
    <citation type="submission" date="2022-11" db="UniProtKB">
        <authorList>
            <consortium name="WormBaseParasite"/>
        </authorList>
    </citation>
    <scope>IDENTIFICATION</scope>
</reference>
<evidence type="ECO:0000256" key="1">
    <source>
        <dbReference type="SAM" id="MobiDB-lite"/>
    </source>
</evidence>